<keyword evidence="9" id="KW-1185">Reference proteome</keyword>
<dbReference type="Proteomes" id="UP000301751">
    <property type="component" value="Unassembled WGS sequence"/>
</dbReference>
<keyword evidence="5 7" id="KW-0413">Isomerase</keyword>
<evidence type="ECO:0000256" key="1">
    <source>
        <dbReference type="ARBA" id="ARBA00001602"/>
    </source>
</evidence>
<evidence type="ECO:0000256" key="6">
    <source>
        <dbReference type="ARBA" id="ARBA00023316"/>
    </source>
</evidence>
<dbReference type="NCBIfam" id="TIGR00067">
    <property type="entry name" value="glut_race"/>
    <property type="match status" value="1"/>
</dbReference>
<dbReference type="GO" id="GO:0071555">
    <property type="term" value="P:cell wall organization"/>
    <property type="evidence" value="ECO:0007669"/>
    <property type="project" value="UniProtKB-KW"/>
</dbReference>
<dbReference type="Gene3D" id="3.40.50.1860">
    <property type="match status" value="2"/>
</dbReference>
<proteinExistence type="inferred from homology"/>
<dbReference type="InterPro" id="IPR015942">
    <property type="entry name" value="Asp/Glu/hydantoin_racemase"/>
</dbReference>
<comment type="catalytic activity">
    <reaction evidence="1 7">
        <text>L-glutamate = D-glutamate</text>
        <dbReference type="Rhea" id="RHEA:12813"/>
        <dbReference type="ChEBI" id="CHEBI:29985"/>
        <dbReference type="ChEBI" id="CHEBI:29986"/>
        <dbReference type="EC" id="5.1.1.3"/>
    </reaction>
</comment>
<dbReference type="OrthoDB" id="9801055at2"/>
<comment type="caution">
    <text evidence="7">Lacks conserved residue(s) required for the propagation of feature annotation.</text>
</comment>
<dbReference type="InterPro" id="IPR001920">
    <property type="entry name" value="Asp/Glu_race"/>
</dbReference>
<dbReference type="EC" id="5.1.1.3" evidence="2 7"/>
<accession>A0A480AR86</accession>
<evidence type="ECO:0000256" key="7">
    <source>
        <dbReference type="HAMAP-Rule" id="MF_00258"/>
    </source>
</evidence>
<organism evidence="8 9">
    <name type="scientific">Pseudaquabacterium pictum</name>
    <dbReference type="NCBI Taxonomy" id="2315236"/>
    <lineage>
        <taxon>Bacteria</taxon>
        <taxon>Pseudomonadati</taxon>
        <taxon>Pseudomonadota</taxon>
        <taxon>Betaproteobacteria</taxon>
        <taxon>Burkholderiales</taxon>
        <taxon>Sphaerotilaceae</taxon>
        <taxon>Pseudaquabacterium</taxon>
    </lineage>
</organism>
<evidence type="ECO:0000256" key="5">
    <source>
        <dbReference type="ARBA" id="ARBA00023235"/>
    </source>
</evidence>
<evidence type="ECO:0000256" key="2">
    <source>
        <dbReference type="ARBA" id="ARBA00013090"/>
    </source>
</evidence>
<keyword evidence="4 7" id="KW-0573">Peptidoglycan synthesis</keyword>
<comment type="caution">
    <text evidence="8">The sequence shown here is derived from an EMBL/GenBank/DDBJ whole genome shotgun (WGS) entry which is preliminary data.</text>
</comment>
<evidence type="ECO:0000256" key="3">
    <source>
        <dbReference type="ARBA" id="ARBA00022960"/>
    </source>
</evidence>
<evidence type="ECO:0000313" key="8">
    <source>
        <dbReference type="EMBL" id="GCL63446.1"/>
    </source>
</evidence>
<feature type="active site" description="Proton donor/acceptor" evidence="7">
    <location>
        <position position="76"/>
    </location>
</feature>
<reference evidence="9" key="1">
    <citation type="submission" date="2019-03" db="EMBL/GenBank/DDBJ databases">
        <title>Aquabacterium pictum sp.nov., the first bacteriochlorophyll a-containing freshwater bacterium in the genus Aquabacterium of the class Betaproteobacteria.</title>
        <authorList>
            <person name="Hirose S."/>
            <person name="Tank M."/>
            <person name="Hara E."/>
            <person name="Tamaki H."/>
            <person name="Takaichi S."/>
            <person name="Haruta S."/>
            <person name="Hanada S."/>
        </authorList>
    </citation>
    <scope>NUCLEOTIDE SEQUENCE [LARGE SCALE GENOMIC DNA]</scope>
    <source>
        <strain evidence="9">W35</strain>
    </source>
</reference>
<evidence type="ECO:0000256" key="4">
    <source>
        <dbReference type="ARBA" id="ARBA00022984"/>
    </source>
</evidence>
<dbReference type="UniPathway" id="UPA00219"/>
<keyword evidence="6 7" id="KW-0961">Cell wall biogenesis/degradation</keyword>
<dbReference type="PANTHER" id="PTHR21198">
    <property type="entry name" value="GLUTAMATE RACEMASE"/>
    <property type="match status" value="1"/>
</dbReference>
<dbReference type="GO" id="GO:0008360">
    <property type="term" value="P:regulation of cell shape"/>
    <property type="evidence" value="ECO:0007669"/>
    <property type="project" value="UniProtKB-KW"/>
</dbReference>
<comment type="similarity">
    <text evidence="7">Belongs to the aspartate/glutamate racemases family.</text>
</comment>
<sequence length="277" mass="28619">MSNTAFPRIGIFDSGIGGLSVLRAVRQRLPAAALTYIADSLHTPWGERPGGWITARCTQLAGWLIDHGADLVLVACNTGTTQAIGALRARWPGQHFVGVEPGIKPAVAASRNGRVVVMATTGTLRSARLQQLVARHADGAQVLQLPCPGLADAIEAAGADPLPLQLQLAAIARTIADSGADTVVLGCTHYPLVADALQALLGPGVQLLDTADAVARRVASLLDSTPDRTPAASQPPPLHMLATAHPAALQHAAQRWLGHGGAVQLLQLPADADSGRA</sequence>
<feature type="binding site" evidence="7">
    <location>
        <begin position="13"/>
        <end position="14"/>
    </location>
    <ligand>
        <name>substrate</name>
    </ligand>
</feature>
<dbReference type="AlphaFoldDB" id="A0A480AR86"/>
<gene>
    <name evidence="7 8" type="primary">murI</name>
    <name evidence="8" type="ORF">AQPW35_25270</name>
</gene>
<dbReference type="GO" id="GO:0009252">
    <property type="term" value="P:peptidoglycan biosynthetic process"/>
    <property type="evidence" value="ECO:0007669"/>
    <property type="project" value="UniProtKB-UniRule"/>
</dbReference>
<dbReference type="Pfam" id="PF01177">
    <property type="entry name" value="Asp_Glu_race"/>
    <property type="match status" value="1"/>
</dbReference>
<dbReference type="InterPro" id="IPR004391">
    <property type="entry name" value="Glu_race"/>
</dbReference>
<dbReference type="InterPro" id="IPR033134">
    <property type="entry name" value="Asp/Glu_racemase_AS_2"/>
</dbReference>
<feature type="binding site" evidence="7">
    <location>
        <begin position="77"/>
        <end position="78"/>
    </location>
    <ligand>
        <name>substrate</name>
    </ligand>
</feature>
<dbReference type="GO" id="GO:0008881">
    <property type="term" value="F:glutamate racemase activity"/>
    <property type="evidence" value="ECO:0007669"/>
    <property type="project" value="UniProtKB-UniRule"/>
</dbReference>
<name>A0A480AR86_9BURK</name>
<protein>
    <recommendedName>
        <fullName evidence="2 7">Glutamate racemase</fullName>
        <ecNumber evidence="2 7">5.1.1.3</ecNumber>
    </recommendedName>
</protein>
<feature type="active site" description="Proton donor/acceptor" evidence="7">
    <location>
        <position position="187"/>
    </location>
</feature>
<dbReference type="SUPFAM" id="SSF53681">
    <property type="entry name" value="Aspartate/glutamate racemase"/>
    <property type="match status" value="2"/>
</dbReference>
<dbReference type="EMBL" id="BJCL01000005">
    <property type="protein sequence ID" value="GCL63446.1"/>
    <property type="molecule type" value="Genomic_DNA"/>
</dbReference>
<dbReference type="RefSeq" id="WP_137733174.1">
    <property type="nucleotide sequence ID" value="NZ_BJCL01000005.1"/>
</dbReference>
<comment type="function">
    <text evidence="7">Provides the (R)-glutamate required for cell wall biosynthesis.</text>
</comment>
<dbReference type="PROSITE" id="PS00924">
    <property type="entry name" value="ASP_GLU_RACEMASE_2"/>
    <property type="match status" value="1"/>
</dbReference>
<keyword evidence="3 7" id="KW-0133">Cell shape</keyword>
<comment type="pathway">
    <text evidence="7">Cell wall biogenesis; peptidoglycan biosynthesis.</text>
</comment>
<feature type="binding site" evidence="7">
    <location>
        <begin position="188"/>
        <end position="189"/>
    </location>
    <ligand>
        <name>substrate</name>
    </ligand>
</feature>
<dbReference type="PANTHER" id="PTHR21198:SF2">
    <property type="entry name" value="GLUTAMATE RACEMASE"/>
    <property type="match status" value="1"/>
</dbReference>
<dbReference type="HAMAP" id="MF_00258">
    <property type="entry name" value="Glu_racemase"/>
    <property type="match status" value="1"/>
</dbReference>
<evidence type="ECO:0000313" key="9">
    <source>
        <dbReference type="Proteomes" id="UP000301751"/>
    </source>
</evidence>